<keyword evidence="9" id="KW-1185">Reference proteome</keyword>
<name>A0A432Y1B6_9GAMM</name>
<keyword evidence="3 6" id="KW-0812">Transmembrane</keyword>
<dbReference type="NCBIfam" id="TIGR00361">
    <property type="entry name" value="ComEC_Rec2"/>
    <property type="match status" value="1"/>
</dbReference>
<dbReference type="SUPFAM" id="SSF56281">
    <property type="entry name" value="Metallo-hydrolase/oxidoreductase"/>
    <property type="match status" value="1"/>
</dbReference>
<sequence>MDRSLCAFLIGFALSFSLSAVTDVWHWFLLAGLALVCFMLSSCQQLRTRLIGCVLCGILWGTGNAYFVQRMVIDDQWTQTTIDAVVNVTAVSHYQPGYWRIIGSIRQLQNEPLQPQLKARLQWYQPHADAPQRLPRQGETWRFSVRLRHPQGTRNEGSMSYHRYLLGQGISVLGSIRSGQLLEGQVSWRQRLVSGVDAALTNVVQRGPLLALLVGERYQMSPDAWTTVQQTGLAHLIAISGLHLSLVAGFALLFLWHSIAVVIRSRRRRDLSNLWHYAPWVALLVAFAYAWLAGFAIATLRAVLMLTVVLLHKQLGWRASPPRLLLRAATVVVLVEPMAPLTTGFWLSVSAVAAIVFMNWRWRRYRGRWAKLREWWRFEWLMTLLFWPLMALWFAGVPVAAALINLVVVPLVSFWVLPLGLFGVLAVALGQLAVAEQIFLLAQWPFNQLWPLLNWLAEHPWQWLDASALPHWPWLVAAVVIVIVPLAWRWRGIALLTLLFGQLVVAALPEPRQLLVNVLDVEQGTALVLQRQGHALLIDTGASWDGSVAMADRVIVPFLQAKRLRPELAFITHTDRDHEGGYSRLQQRYSRLRWYGGSSGTPCIAGQSGVWREVSWRVLHPRDESGVGNRHNNSSCVLLLQFDSVRFLITGDIEKSAERQLLATLAPLTADILLVPHHGSKTSSEGYFIRHVKPSLALASRGRNNPYGQVHPDVAARYAEHRITLLDTARGGQITLWTDGTRWHARQPLAQQFGSWFDVDPHAETASSVRRN</sequence>
<dbReference type="Pfam" id="PF00753">
    <property type="entry name" value="Lactamase_B"/>
    <property type="match status" value="1"/>
</dbReference>
<feature type="transmembrane region" description="Helical" evidence="6">
    <location>
        <begin position="402"/>
        <end position="426"/>
    </location>
</feature>
<dbReference type="Pfam" id="PF13567">
    <property type="entry name" value="DUF4131"/>
    <property type="match status" value="1"/>
</dbReference>
<feature type="transmembrane region" description="Helical" evidence="6">
    <location>
        <begin position="233"/>
        <end position="256"/>
    </location>
</feature>
<feature type="transmembrane region" description="Helical" evidence="6">
    <location>
        <begin position="378"/>
        <end position="396"/>
    </location>
</feature>
<evidence type="ECO:0000313" key="9">
    <source>
        <dbReference type="Proteomes" id="UP000287198"/>
    </source>
</evidence>
<feature type="transmembrane region" description="Helical" evidence="6">
    <location>
        <begin position="324"/>
        <end position="357"/>
    </location>
</feature>
<reference evidence="9" key="1">
    <citation type="journal article" date="2018" name="Front. Microbiol.">
        <title>Genome-Based Analysis Reveals the Taxonomy and Diversity of the Family Idiomarinaceae.</title>
        <authorList>
            <person name="Liu Y."/>
            <person name="Lai Q."/>
            <person name="Shao Z."/>
        </authorList>
    </citation>
    <scope>NUCLEOTIDE SEQUENCE [LARGE SCALE GENOMIC DNA]</scope>
    <source>
        <strain evidence="9">BH195</strain>
    </source>
</reference>
<dbReference type="CDD" id="cd07731">
    <property type="entry name" value="ComA-like_MBL-fold"/>
    <property type="match status" value="1"/>
</dbReference>
<dbReference type="InterPro" id="IPR052159">
    <property type="entry name" value="Competence_DNA_uptake"/>
</dbReference>
<evidence type="ECO:0000256" key="5">
    <source>
        <dbReference type="ARBA" id="ARBA00023136"/>
    </source>
</evidence>
<organism evidence="8 9">
    <name type="scientific">Pseudidiomarina halophila</name>
    <dbReference type="NCBI Taxonomy" id="1449799"/>
    <lineage>
        <taxon>Bacteria</taxon>
        <taxon>Pseudomonadati</taxon>
        <taxon>Pseudomonadota</taxon>
        <taxon>Gammaproteobacteria</taxon>
        <taxon>Alteromonadales</taxon>
        <taxon>Idiomarinaceae</taxon>
        <taxon>Pseudidiomarina</taxon>
    </lineage>
</organism>
<proteinExistence type="predicted"/>
<dbReference type="GO" id="GO:0030420">
    <property type="term" value="P:establishment of competence for transformation"/>
    <property type="evidence" value="ECO:0007669"/>
    <property type="project" value="InterPro"/>
</dbReference>
<evidence type="ECO:0000256" key="1">
    <source>
        <dbReference type="ARBA" id="ARBA00004651"/>
    </source>
</evidence>
<dbReference type="OrthoDB" id="9761531at2"/>
<dbReference type="EMBL" id="PIPW01000001">
    <property type="protein sequence ID" value="RUO54726.1"/>
    <property type="molecule type" value="Genomic_DNA"/>
</dbReference>
<gene>
    <name evidence="8" type="ORF">CWI69_04780</name>
</gene>
<dbReference type="AlphaFoldDB" id="A0A432Y1B6"/>
<dbReference type="InterPro" id="IPR004477">
    <property type="entry name" value="ComEC_N"/>
</dbReference>
<feature type="transmembrane region" description="Helical" evidence="6">
    <location>
        <begin position="277"/>
        <end position="304"/>
    </location>
</feature>
<feature type="transmembrane region" description="Helical" evidence="6">
    <location>
        <begin position="469"/>
        <end position="488"/>
    </location>
</feature>
<dbReference type="SMART" id="SM00849">
    <property type="entry name" value="Lactamase_B"/>
    <property type="match status" value="1"/>
</dbReference>
<dbReference type="InterPro" id="IPR001279">
    <property type="entry name" value="Metallo-B-lactamas"/>
</dbReference>
<dbReference type="RefSeq" id="WP_126762360.1">
    <property type="nucleotide sequence ID" value="NZ_JBHLTZ010000004.1"/>
</dbReference>
<dbReference type="Pfam" id="PF03772">
    <property type="entry name" value="Competence"/>
    <property type="match status" value="1"/>
</dbReference>
<dbReference type="NCBIfam" id="TIGR00360">
    <property type="entry name" value="ComEC_N-term"/>
    <property type="match status" value="1"/>
</dbReference>
<keyword evidence="5 6" id="KW-0472">Membrane</keyword>
<dbReference type="Gene3D" id="3.60.15.10">
    <property type="entry name" value="Ribonuclease Z/Hydroxyacylglutathione hydrolase-like"/>
    <property type="match status" value="1"/>
</dbReference>
<evidence type="ECO:0000256" key="4">
    <source>
        <dbReference type="ARBA" id="ARBA00022989"/>
    </source>
</evidence>
<dbReference type="PANTHER" id="PTHR30619">
    <property type="entry name" value="DNA INTERNALIZATION/COMPETENCE PROTEIN COMEC/REC2"/>
    <property type="match status" value="1"/>
</dbReference>
<dbReference type="GO" id="GO:0005886">
    <property type="term" value="C:plasma membrane"/>
    <property type="evidence" value="ECO:0007669"/>
    <property type="project" value="UniProtKB-SubCell"/>
</dbReference>
<dbReference type="InterPro" id="IPR004797">
    <property type="entry name" value="Competence_ComEC/Rec2"/>
</dbReference>
<accession>A0A432Y1B6</accession>
<dbReference type="InterPro" id="IPR025405">
    <property type="entry name" value="DUF4131"/>
</dbReference>
<evidence type="ECO:0000256" key="3">
    <source>
        <dbReference type="ARBA" id="ARBA00022692"/>
    </source>
</evidence>
<evidence type="ECO:0000313" key="8">
    <source>
        <dbReference type="EMBL" id="RUO54726.1"/>
    </source>
</evidence>
<evidence type="ECO:0000259" key="7">
    <source>
        <dbReference type="SMART" id="SM00849"/>
    </source>
</evidence>
<evidence type="ECO:0000256" key="6">
    <source>
        <dbReference type="SAM" id="Phobius"/>
    </source>
</evidence>
<dbReference type="InterPro" id="IPR036866">
    <property type="entry name" value="RibonucZ/Hydroxyglut_hydro"/>
</dbReference>
<evidence type="ECO:0000256" key="2">
    <source>
        <dbReference type="ARBA" id="ARBA00022475"/>
    </source>
</evidence>
<feature type="domain" description="Metallo-beta-lactamase" evidence="7">
    <location>
        <begin position="523"/>
        <end position="703"/>
    </location>
</feature>
<dbReference type="PANTHER" id="PTHR30619:SF1">
    <property type="entry name" value="RECOMBINATION PROTEIN 2"/>
    <property type="match status" value="1"/>
</dbReference>
<keyword evidence="2" id="KW-1003">Cell membrane</keyword>
<comment type="caution">
    <text evidence="8">The sequence shown here is derived from an EMBL/GenBank/DDBJ whole genome shotgun (WGS) entry which is preliminary data.</text>
</comment>
<dbReference type="Proteomes" id="UP000287198">
    <property type="component" value="Unassembled WGS sequence"/>
</dbReference>
<keyword evidence="4 6" id="KW-1133">Transmembrane helix</keyword>
<protein>
    <submittedName>
        <fullName evidence="8">DNA internalization-related competence protein ComEC/Rec2</fullName>
    </submittedName>
</protein>
<dbReference type="InterPro" id="IPR035681">
    <property type="entry name" value="ComA-like_MBL"/>
</dbReference>
<comment type="subcellular location">
    <subcellularLocation>
        <location evidence="1">Cell membrane</location>
        <topology evidence="1">Multi-pass membrane protein</topology>
    </subcellularLocation>
</comment>